<feature type="compositionally biased region" description="Polar residues" evidence="2">
    <location>
        <begin position="191"/>
        <end position="201"/>
    </location>
</feature>
<feature type="region of interest" description="Disordered" evidence="2">
    <location>
        <begin position="187"/>
        <end position="235"/>
    </location>
</feature>
<dbReference type="AlphaFoldDB" id="A0A2S6AQK6"/>
<evidence type="ECO:0000256" key="2">
    <source>
        <dbReference type="SAM" id="MobiDB-lite"/>
    </source>
</evidence>
<proteinExistence type="predicted"/>
<feature type="coiled-coil region" evidence="1">
    <location>
        <begin position="110"/>
        <end position="144"/>
    </location>
</feature>
<protein>
    <submittedName>
        <fullName evidence="3">Uncharacterized protein</fullName>
    </submittedName>
</protein>
<dbReference type="OrthoDB" id="4562847at2"/>
<evidence type="ECO:0000313" key="4">
    <source>
        <dbReference type="Proteomes" id="UP000239874"/>
    </source>
</evidence>
<organism evidence="3 4">
    <name type="scientific">Nocardia nova</name>
    <dbReference type="NCBI Taxonomy" id="37330"/>
    <lineage>
        <taxon>Bacteria</taxon>
        <taxon>Bacillati</taxon>
        <taxon>Actinomycetota</taxon>
        <taxon>Actinomycetes</taxon>
        <taxon>Mycobacteriales</taxon>
        <taxon>Nocardiaceae</taxon>
        <taxon>Nocardia</taxon>
    </lineage>
</organism>
<keyword evidence="1" id="KW-0175">Coiled coil</keyword>
<dbReference type="EMBL" id="PSZC01000009">
    <property type="protein sequence ID" value="PPJ37494.1"/>
    <property type="molecule type" value="Genomic_DNA"/>
</dbReference>
<dbReference type="RefSeq" id="WP_104378353.1">
    <property type="nucleotide sequence ID" value="NZ_PSZC01000009.1"/>
</dbReference>
<evidence type="ECO:0000313" key="3">
    <source>
        <dbReference type="EMBL" id="PPJ37494.1"/>
    </source>
</evidence>
<name>A0A2S6AQK6_9NOCA</name>
<evidence type="ECO:0000256" key="1">
    <source>
        <dbReference type="SAM" id="Coils"/>
    </source>
</evidence>
<sequence>MRATALRAVQDSMKRYIDWQQHPAPDTTTAGSGEWRLTAINGIEDDLRRAYLDAVHGGVPISDIDTAHDLGLAGVGWDQQPAHPLLGRLEHLAHALTLAEARAGTDRTRIRDLEHELAQANARIEALSEDLAHARNTIAKQTEELVDAEWLTGDRHHNTQPGPQPARALARMNTELALANEIDALQRGPATDTSGGINTAIDNALPSHPDYWPETTDPDTGPPPATSDHGPEVEL</sequence>
<accession>A0A2S6AQK6</accession>
<reference evidence="3 4" key="1">
    <citation type="submission" date="2018-02" db="EMBL/GenBank/DDBJ databases">
        <title>8 Nocardia nova and 1 Nocardia cyriacigeorgica strain used for evolution to TMP-SMX.</title>
        <authorList>
            <person name="Mehta H."/>
            <person name="Weng J."/>
            <person name="Shamoo Y."/>
        </authorList>
    </citation>
    <scope>NUCLEOTIDE SEQUENCE [LARGE SCALE GENOMIC DNA]</scope>
    <source>
        <strain evidence="3 4">MDA3139</strain>
    </source>
</reference>
<gene>
    <name evidence="3" type="ORF">C5E45_15370</name>
</gene>
<comment type="caution">
    <text evidence="3">The sequence shown here is derived from an EMBL/GenBank/DDBJ whole genome shotgun (WGS) entry which is preliminary data.</text>
</comment>
<dbReference type="Proteomes" id="UP000239874">
    <property type="component" value="Unassembled WGS sequence"/>
</dbReference>